<dbReference type="EMBL" id="CACVAU010000013">
    <property type="protein sequence ID" value="CAA6804085.1"/>
    <property type="molecule type" value="Genomic_DNA"/>
</dbReference>
<keyword evidence="1" id="KW-1133">Transmembrane helix</keyword>
<name>A0A6S6SMB0_9BACT</name>
<sequence>MNHINLRILLPLSFFLFIGFIIYLADTADHNFAFRVIGQIPYGDKLMHGLLYGVMALLLNYGLNFKSQKILGFNMQVGALLVLAFAGLEEISQYWLPSRTCDMFDFVADTVGVILFSFIKWKEEQK</sequence>
<dbReference type="NCBIfam" id="NF037970">
    <property type="entry name" value="vanZ_1"/>
    <property type="match status" value="1"/>
</dbReference>
<feature type="transmembrane region" description="Helical" evidence="1">
    <location>
        <begin position="70"/>
        <end position="88"/>
    </location>
</feature>
<accession>A0A6S6SMB0</accession>
<feature type="transmembrane region" description="Helical" evidence="1">
    <location>
        <begin position="103"/>
        <end position="121"/>
    </location>
</feature>
<keyword evidence="1" id="KW-0812">Transmembrane</keyword>
<organism evidence="2">
    <name type="scientific">uncultured Sulfurovum sp</name>
    <dbReference type="NCBI Taxonomy" id="269237"/>
    <lineage>
        <taxon>Bacteria</taxon>
        <taxon>Pseudomonadati</taxon>
        <taxon>Campylobacterota</taxon>
        <taxon>Epsilonproteobacteria</taxon>
        <taxon>Campylobacterales</taxon>
        <taxon>Sulfurovaceae</taxon>
        <taxon>Sulfurovum</taxon>
        <taxon>environmental samples</taxon>
    </lineage>
</organism>
<keyword evidence="1" id="KW-0472">Membrane</keyword>
<proteinExistence type="predicted"/>
<feature type="transmembrane region" description="Helical" evidence="1">
    <location>
        <begin position="45"/>
        <end position="63"/>
    </location>
</feature>
<evidence type="ECO:0000313" key="2">
    <source>
        <dbReference type="EMBL" id="CAA6804085.1"/>
    </source>
</evidence>
<evidence type="ECO:0000256" key="1">
    <source>
        <dbReference type="SAM" id="Phobius"/>
    </source>
</evidence>
<feature type="transmembrane region" description="Helical" evidence="1">
    <location>
        <begin position="7"/>
        <end position="25"/>
    </location>
</feature>
<dbReference type="AlphaFoldDB" id="A0A6S6SMB0"/>
<evidence type="ECO:0008006" key="3">
    <source>
        <dbReference type="Google" id="ProtNLM"/>
    </source>
</evidence>
<reference evidence="2" key="1">
    <citation type="submission" date="2020-01" db="EMBL/GenBank/DDBJ databases">
        <authorList>
            <person name="Meier V. D."/>
            <person name="Meier V D."/>
        </authorList>
    </citation>
    <scope>NUCLEOTIDE SEQUENCE</scope>
    <source>
        <strain evidence="2">HLG_WM_MAG_05</strain>
    </source>
</reference>
<gene>
    <name evidence="2" type="ORF">HELGO_WM11809</name>
</gene>
<protein>
    <recommendedName>
        <fullName evidence="3">Trypsin</fullName>
    </recommendedName>
</protein>